<dbReference type="InterPro" id="IPR046879">
    <property type="entry name" value="KANL3/Tex30_Abhydrolase"/>
</dbReference>
<dbReference type="AlphaFoldDB" id="A0A852VJA9"/>
<feature type="region of interest" description="Disordered" evidence="1">
    <location>
        <begin position="1"/>
        <end position="22"/>
    </location>
</feature>
<gene>
    <name evidence="3" type="ORF">HDF08_001663</name>
</gene>
<dbReference type="PANTHER" id="PTHR42103:SF2">
    <property type="entry name" value="AB HYDROLASE-1 DOMAIN-CONTAINING PROTEIN"/>
    <property type="match status" value="1"/>
</dbReference>
<feature type="domain" description="KANL3/Tex30 alpha/beta hydrolase-like" evidence="2">
    <location>
        <begin position="47"/>
        <end position="222"/>
    </location>
</feature>
<evidence type="ECO:0000313" key="4">
    <source>
        <dbReference type="Proteomes" id="UP000564385"/>
    </source>
</evidence>
<proteinExistence type="predicted"/>
<comment type="caution">
    <text evidence="3">The sequence shown here is derived from an EMBL/GenBank/DDBJ whole genome shotgun (WGS) entry which is preliminary data.</text>
</comment>
<reference evidence="3 4" key="1">
    <citation type="submission" date="2020-07" db="EMBL/GenBank/DDBJ databases">
        <title>Genomic Encyclopedia of Type Strains, Phase IV (KMG-V): Genome sequencing to study the core and pangenomes of soil and plant-associated prokaryotes.</title>
        <authorList>
            <person name="Whitman W."/>
        </authorList>
    </citation>
    <scope>NUCLEOTIDE SEQUENCE [LARGE SCALE GENOMIC DNA]</scope>
    <source>
        <strain evidence="3 4">M8UP22</strain>
    </source>
</reference>
<dbReference type="SUPFAM" id="SSF53474">
    <property type="entry name" value="alpha/beta-Hydrolases"/>
    <property type="match status" value="1"/>
</dbReference>
<evidence type="ECO:0000259" key="2">
    <source>
        <dbReference type="Pfam" id="PF20408"/>
    </source>
</evidence>
<protein>
    <recommendedName>
        <fullName evidence="2">KANL3/Tex30 alpha/beta hydrolase-like domain-containing protein</fullName>
    </recommendedName>
</protein>
<dbReference type="Pfam" id="PF20408">
    <property type="entry name" value="Abhydrolase_11"/>
    <property type="match status" value="1"/>
</dbReference>
<evidence type="ECO:0000256" key="1">
    <source>
        <dbReference type="SAM" id="MobiDB-lite"/>
    </source>
</evidence>
<name>A0A852VJA9_9BACT</name>
<organism evidence="3 4">
    <name type="scientific">Tunturiibacter lichenicola</name>
    <dbReference type="NCBI Taxonomy" id="2051959"/>
    <lineage>
        <taxon>Bacteria</taxon>
        <taxon>Pseudomonadati</taxon>
        <taxon>Acidobacteriota</taxon>
        <taxon>Terriglobia</taxon>
        <taxon>Terriglobales</taxon>
        <taxon>Acidobacteriaceae</taxon>
        <taxon>Tunturiibacter</taxon>
    </lineage>
</organism>
<dbReference type="InterPro" id="IPR029058">
    <property type="entry name" value="AB_hydrolase_fold"/>
</dbReference>
<dbReference type="EMBL" id="JACCCU010000001">
    <property type="protein sequence ID" value="NYF89596.1"/>
    <property type="molecule type" value="Genomic_DNA"/>
</dbReference>
<dbReference type="Gene3D" id="3.40.50.1820">
    <property type="entry name" value="alpha/beta hydrolase"/>
    <property type="match status" value="1"/>
</dbReference>
<dbReference type="PANTHER" id="PTHR42103">
    <property type="entry name" value="ALPHA/BETA-HYDROLASES SUPERFAMILY PROTEIN"/>
    <property type="match status" value="1"/>
</dbReference>
<feature type="compositionally biased region" description="Low complexity" evidence="1">
    <location>
        <begin position="1"/>
        <end position="14"/>
    </location>
</feature>
<sequence>MMTQTSSSQTPSSQIRSIDDLHGPTGRLEALLNTGRDDASYAALVCHPHPSGGGTMHNKVVYHAMKAFLSFGLPVLRFNFRGVGLSEGAHDHGLGEQDDVLAALDWLQHNLDRPILFAGFSFGSNVGLRACCGDPRVKGLVGLGVPVHAEGRDYTYKFLPNCTQPKLFISGDHDQYGPRDILEGVFERAPEPKRLVWISDADHFFQGTTASPNPKLDLMQAEIRLWLQSVFSLS</sequence>
<accession>A0A852VJA9</accession>
<dbReference type="Proteomes" id="UP000564385">
    <property type="component" value="Unassembled WGS sequence"/>
</dbReference>
<evidence type="ECO:0000313" key="3">
    <source>
        <dbReference type="EMBL" id="NYF89596.1"/>
    </source>
</evidence>